<dbReference type="SUPFAM" id="SSF46785">
    <property type="entry name" value="Winged helix' DNA-binding domain"/>
    <property type="match status" value="1"/>
</dbReference>
<keyword evidence="7" id="KW-0479">Metal-binding</keyword>
<keyword evidence="9" id="KW-1185">Reference proteome</keyword>
<gene>
    <name evidence="8" type="ORF">C8N24_1766</name>
</gene>
<evidence type="ECO:0000256" key="2">
    <source>
        <dbReference type="ARBA" id="ARBA00022491"/>
    </source>
</evidence>
<name>A0A660LAB3_9ACTN</name>
<dbReference type="InterPro" id="IPR043135">
    <property type="entry name" value="Fur_C"/>
</dbReference>
<comment type="similarity">
    <text evidence="1">Belongs to the Fur family.</text>
</comment>
<feature type="binding site" evidence="7">
    <location>
        <position position="136"/>
    </location>
    <ligand>
        <name>Zn(2+)</name>
        <dbReference type="ChEBI" id="CHEBI:29105"/>
    </ligand>
</feature>
<dbReference type="Gene3D" id="1.10.10.10">
    <property type="entry name" value="Winged helix-like DNA-binding domain superfamily/Winged helix DNA-binding domain"/>
    <property type="match status" value="1"/>
</dbReference>
<organism evidence="8 9">
    <name type="scientific">Solirubrobacter pauli</name>
    <dbReference type="NCBI Taxonomy" id="166793"/>
    <lineage>
        <taxon>Bacteria</taxon>
        <taxon>Bacillati</taxon>
        <taxon>Actinomycetota</taxon>
        <taxon>Thermoleophilia</taxon>
        <taxon>Solirubrobacterales</taxon>
        <taxon>Solirubrobacteraceae</taxon>
        <taxon>Solirubrobacter</taxon>
    </lineage>
</organism>
<keyword evidence="5" id="KW-0238">DNA-binding</keyword>
<dbReference type="PANTHER" id="PTHR33202:SF7">
    <property type="entry name" value="FERRIC UPTAKE REGULATION PROTEIN"/>
    <property type="match status" value="1"/>
</dbReference>
<dbReference type="GO" id="GO:0045892">
    <property type="term" value="P:negative regulation of DNA-templated transcription"/>
    <property type="evidence" value="ECO:0007669"/>
    <property type="project" value="TreeGrafter"/>
</dbReference>
<dbReference type="Gene3D" id="3.30.1490.190">
    <property type="match status" value="1"/>
</dbReference>
<dbReference type="InterPro" id="IPR036388">
    <property type="entry name" value="WH-like_DNA-bd_sf"/>
</dbReference>
<proteinExistence type="inferred from homology"/>
<dbReference type="GO" id="GO:0000976">
    <property type="term" value="F:transcription cis-regulatory region binding"/>
    <property type="evidence" value="ECO:0007669"/>
    <property type="project" value="TreeGrafter"/>
</dbReference>
<evidence type="ECO:0000256" key="6">
    <source>
        <dbReference type="ARBA" id="ARBA00023163"/>
    </source>
</evidence>
<dbReference type="AlphaFoldDB" id="A0A660LAB3"/>
<keyword evidence="3 7" id="KW-0862">Zinc</keyword>
<evidence type="ECO:0000313" key="9">
    <source>
        <dbReference type="Proteomes" id="UP000278962"/>
    </source>
</evidence>
<dbReference type="InterPro" id="IPR002481">
    <property type="entry name" value="FUR"/>
</dbReference>
<dbReference type="EMBL" id="RBIL01000001">
    <property type="protein sequence ID" value="RKQ91928.1"/>
    <property type="molecule type" value="Genomic_DNA"/>
</dbReference>
<dbReference type="GO" id="GO:1900376">
    <property type="term" value="P:regulation of secondary metabolite biosynthetic process"/>
    <property type="evidence" value="ECO:0007669"/>
    <property type="project" value="TreeGrafter"/>
</dbReference>
<keyword evidence="4" id="KW-0805">Transcription regulation</keyword>
<dbReference type="GO" id="GO:0008270">
    <property type="term" value="F:zinc ion binding"/>
    <property type="evidence" value="ECO:0007669"/>
    <property type="project" value="TreeGrafter"/>
</dbReference>
<feature type="binding site" evidence="7">
    <location>
        <position position="99"/>
    </location>
    <ligand>
        <name>Zn(2+)</name>
        <dbReference type="ChEBI" id="CHEBI:29105"/>
    </ligand>
</feature>
<dbReference type="InterPro" id="IPR036390">
    <property type="entry name" value="WH_DNA-bd_sf"/>
</dbReference>
<feature type="binding site" evidence="7">
    <location>
        <position position="139"/>
    </location>
    <ligand>
        <name>Zn(2+)</name>
        <dbReference type="ChEBI" id="CHEBI:29105"/>
    </ligand>
</feature>
<comment type="cofactor">
    <cofactor evidence="7">
        <name>Zn(2+)</name>
        <dbReference type="ChEBI" id="CHEBI:29105"/>
    </cofactor>
    <text evidence="7">Binds 1 zinc ion per subunit.</text>
</comment>
<evidence type="ECO:0000256" key="3">
    <source>
        <dbReference type="ARBA" id="ARBA00022833"/>
    </source>
</evidence>
<feature type="binding site" evidence="7">
    <location>
        <position position="96"/>
    </location>
    <ligand>
        <name>Zn(2+)</name>
        <dbReference type="ChEBI" id="CHEBI:29105"/>
    </ligand>
</feature>
<sequence length="143" mass="16005">MTLAHHVPRLHAPDLEAALELLRQKGLRVSASRRLVLEALYADRRPRTAEQLANGTDVASVYRNLDTLEELGLVRHVHLGHGPGLYSIDEYEFVSCDGCGAYEAIEPQRLDEARAAIHRALGYHARFTHFPIVGLCEYCHAHS</sequence>
<dbReference type="PANTHER" id="PTHR33202">
    <property type="entry name" value="ZINC UPTAKE REGULATION PROTEIN"/>
    <property type="match status" value="1"/>
</dbReference>
<dbReference type="Pfam" id="PF01475">
    <property type="entry name" value="FUR"/>
    <property type="match status" value="1"/>
</dbReference>
<protein>
    <submittedName>
        <fullName evidence="8">Fur family nickel uptake regulator</fullName>
    </submittedName>
</protein>
<dbReference type="GO" id="GO:0003700">
    <property type="term" value="F:DNA-binding transcription factor activity"/>
    <property type="evidence" value="ECO:0007669"/>
    <property type="project" value="InterPro"/>
</dbReference>
<keyword evidence="2" id="KW-0678">Repressor</keyword>
<keyword evidence="6" id="KW-0804">Transcription</keyword>
<evidence type="ECO:0000256" key="5">
    <source>
        <dbReference type="ARBA" id="ARBA00023125"/>
    </source>
</evidence>
<evidence type="ECO:0000256" key="7">
    <source>
        <dbReference type="PIRSR" id="PIRSR602481-1"/>
    </source>
</evidence>
<evidence type="ECO:0000256" key="4">
    <source>
        <dbReference type="ARBA" id="ARBA00023015"/>
    </source>
</evidence>
<accession>A0A660LAB3</accession>
<dbReference type="RefSeq" id="WP_170178952.1">
    <property type="nucleotide sequence ID" value="NZ_RBIL01000001.1"/>
</dbReference>
<evidence type="ECO:0000256" key="1">
    <source>
        <dbReference type="ARBA" id="ARBA00007957"/>
    </source>
</evidence>
<reference evidence="8 9" key="1">
    <citation type="submission" date="2018-10" db="EMBL/GenBank/DDBJ databases">
        <title>Genomic Encyclopedia of Archaeal and Bacterial Type Strains, Phase II (KMG-II): from individual species to whole genera.</title>
        <authorList>
            <person name="Goeker M."/>
        </authorList>
    </citation>
    <scope>NUCLEOTIDE SEQUENCE [LARGE SCALE GENOMIC DNA]</scope>
    <source>
        <strain evidence="8 9">DSM 14954</strain>
    </source>
</reference>
<evidence type="ECO:0000313" key="8">
    <source>
        <dbReference type="EMBL" id="RKQ91928.1"/>
    </source>
</evidence>
<dbReference type="Proteomes" id="UP000278962">
    <property type="component" value="Unassembled WGS sequence"/>
</dbReference>
<comment type="caution">
    <text evidence="8">The sequence shown here is derived from an EMBL/GenBank/DDBJ whole genome shotgun (WGS) entry which is preliminary data.</text>
</comment>